<sequence length="37" mass="4500">MIQLFLWVARMFHWRVSFSSRNPVHLLVLRNGDAWLC</sequence>
<organism evidence="1">
    <name type="scientific">Lotus japonicus</name>
    <name type="common">Lotus corniculatus var. japonicus</name>
    <dbReference type="NCBI Taxonomy" id="34305"/>
    <lineage>
        <taxon>Eukaryota</taxon>
        <taxon>Viridiplantae</taxon>
        <taxon>Streptophyta</taxon>
        <taxon>Embryophyta</taxon>
        <taxon>Tracheophyta</taxon>
        <taxon>Spermatophyta</taxon>
        <taxon>Magnoliopsida</taxon>
        <taxon>eudicotyledons</taxon>
        <taxon>Gunneridae</taxon>
        <taxon>Pentapetalae</taxon>
        <taxon>rosids</taxon>
        <taxon>fabids</taxon>
        <taxon>Fabales</taxon>
        <taxon>Fabaceae</taxon>
        <taxon>Papilionoideae</taxon>
        <taxon>50 kb inversion clade</taxon>
        <taxon>NPAAA clade</taxon>
        <taxon>Hologalegina</taxon>
        <taxon>robinioid clade</taxon>
        <taxon>Loteae</taxon>
        <taxon>Lotus</taxon>
    </lineage>
</organism>
<evidence type="ECO:0000313" key="1">
    <source>
        <dbReference type="EMBL" id="AFK40045.1"/>
    </source>
</evidence>
<accession>I3SIF3</accession>
<reference evidence="1" key="1">
    <citation type="submission" date="2012-05" db="EMBL/GenBank/DDBJ databases">
        <authorList>
            <person name="Krishnakumar V."/>
            <person name="Cheung F."/>
            <person name="Xiao Y."/>
            <person name="Chan A."/>
            <person name="Moskal W.A."/>
            <person name="Town C.D."/>
        </authorList>
    </citation>
    <scope>NUCLEOTIDE SEQUENCE</scope>
</reference>
<proteinExistence type="evidence at transcript level"/>
<dbReference type="AlphaFoldDB" id="I3SIF3"/>
<protein>
    <submittedName>
        <fullName evidence="1">Uncharacterized protein</fullName>
    </submittedName>
</protein>
<dbReference type="EMBL" id="BT140250">
    <property type="protein sequence ID" value="AFK40045.1"/>
    <property type="molecule type" value="mRNA"/>
</dbReference>
<name>I3SIF3_LOTJA</name>